<sequence>MRMGDVESICKNLLQEVHDFEAKRKSELQKIYDEKKNVVETVKISFENRKKAIDNEIKIMQAKVYLTGILSYGCRNLTPCKVTVQLKENSNVVAEINTTLKVENTENSSIKVEFPYSLLLKKEVRYTVSMALNEALGKYFDYGAVGRSVVKCEGVCFKFEKVPNSSTKGIPWTNSRVNVFENVSNVSELNIKKVKYTKKAVKITRYNIYRT</sequence>
<dbReference type="InterPro" id="IPR038648">
    <property type="entry name" value="PHR_sf"/>
</dbReference>
<organism evidence="2 3">
    <name type="scientific">Mytilus coruscus</name>
    <name type="common">Sea mussel</name>
    <dbReference type="NCBI Taxonomy" id="42192"/>
    <lineage>
        <taxon>Eukaryota</taxon>
        <taxon>Metazoa</taxon>
        <taxon>Spiralia</taxon>
        <taxon>Lophotrochozoa</taxon>
        <taxon>Mollusca</taxon>
        <taxon>Bivalvia</taxon>
        <taxon>Autobranchia</taxon>
        <taxon>Pteriomorphia</taxon>
        <taxon>Mytilida</taxon>
        <taxon>Mytiloidea</taxon>
        <taxon>Mytilidae</taxon>
        <taxon>Mytilinae</taxon>
        <taxon>Mytilus</taxon>
    </lineage>
</organism>
<gene>
    <name evidence="2" type="ORF">MCOR_32602</name>
</gene>
<dbReference type="Gene3D" id="2.60.120.820">
    <property type="entry name" value="PHR domain"/>
    <property type="match status" value="1"/>
</dbReference>
<dbReference type="Proteomes" id="UP000507470">
    <property type="component" value="Unassembled WGS sequence"/>
</dbReference>
<evidence type="ECO:0000259" key="1">
    <source>
        <dbReference type="Pfam" id="PF08005"/>
    </source>
</evidence>
<protein>
    <recommendedName>
        <fullName evidence="1">PHR domain-containing protein</fullName>
    </recommendedName>
</protein>
<evidence type="ECO:0000313" key="2">
    <source>
        <dbReference type="EMBL" id="CAC5398218.1"/>
    </source>
</evidence>
<dbReference type="EMBL" id="CACVKT020005845">
    <property type="protein sequence ID" value="CAC5398218.1"/>
    <property type="molecule type" value="Genomic_DNA"/>
</dbReference>
<accession>A0A6J8CP34</accession>
<dbReference type="Pfam" id="PF08005">
    <property type="entry name" value="PHR"/>
    <property type="match status" value="1"/>
</dbReference>
<dbReference type="OrthoDB" id="6076520at2759"/>
<name>A0A6J8CP34_MYTCO</name>
<evidence type="ECO:0000313" key="3">
    <source>
        <dbReference type="Proteomes" id="UP000507470"/>
    </source>
</evidence>
<keyword evidence="3" id="KW-1185">Reference proteome</keyword>
<dbReference type="AlphaFoldDB" id="A0A6J8CP34"/>
<reference evidence="2 3" key="1">
    <citation type="submission" date="2020-06" db="EMBL/GenBank/DDBJ databases">
        <authorList>
            <person name="Li R."/>
            <person name="Bekaert M."/>
        </authorList>
    </citation>
    <scope>NUCLEOTIDE SEQUENCE [LARGE SCALE GENOMIC DNA]</scope>
    <source>
        <strain evidence="3">wild</strain>
    </source>
</reference>
<feature type="domain" description="PHR" evidence="1">
    <location>
        <begin position="61"/>
        <end position="165"/>
    </location>
</feature>
<proteinExistence type="predicted"/>
<dbReference type="InterPro" id="IPR012983">
    <property type="entry name" value="PHR"/>
</dbReference>